<proteinExistence type="predicted"/>
<protein>
    <submittedName>
        <fullName evidence="1">Uncharacterized protein</fullName>
    </submittedName>
</protein>
<evidence type="ECO:0000313" key="1">
    <source>
        <dbReference type="EMBL" id="PIO22661.1"/>
    </source>
</evidence>
<keyword evidence="2" id="KW-1185">Reference proteome</keyword>
<sequence>MYCRSSNPPSFPLAARILLQYIASAHLQCFSFQSNTVRTLEALHPVRTEQ</sequence>
<gene>
    <name evidence="1" type="ORF">AB205_0046210</name>
</gene>
<accession>A0A2G9R5X2</accession>
<reference evidence="2" key="1">
    <citation type="journal article" date="2017" name="Nat. Commun.">
        <title>The North American bullfrog draft genome provides insight into hormonal regulation of long noncoding RNA.</title>
        <authorList>
            <person name="Hammond S.A."/>
            <person name="Warren R.L."/>
            <person name="Vandervalk B.P."/>
            <person name="Kucuk E."/>
            <person name="Khan H."/>
            <person name="Gibb E.A."/>
            <person name="Pandoh P."/>
            <person name="Kirk H."/>
            <person name="Zhao Y."/>
            <person name="Jones M."/>
            <person name="Mungall A.J."/>
            <person name="Coope R."/>
            <person name="Pleasance S."/>
            <person name="Moore R.A."/>
            <person name="Holt R.A."/>
            <person name="Round J.M."/>
            <person name="Ohora S."/>
            <person name="Walle B.V."/>
            <person name="Veldhoen N."/>
            <person name="Helbing C.C."/>
            <person name="Birol I."/>
        </authorList>
    </citation>
    <scope>NUCLEOTIDE SEQUENCE [LARGE SCALE GENOMIC DNA]</scope>
</reference>
<organism evidence="1 2">
    <name type="scientific">Aquarana catesbeiana</name>
    <name type="common">American bullfrog</name>
    <name type="synonym">Rana catesbeiana</name>
    <dbReference type="NCBI Taxonomy" id="8400"/>
    <lineage>
        <taxon>Eukaryota</taxon>
        <taxon>Metazoa</taxon>
        <taxon>Chordata</taxon>
        <taxon>Craniata</taxon>
        <taxon>Vertebrata</taxon>
        <taxon>Euteleostomi</taxon>
        <taxon>Amphibia</taxon>
        <taxon>Batrachia</taxon>
        <taxon>Anura</taxon>
        <taxon>Neobatrachia</taxon>
        <taxon>Ranoidea</taxon>
        <taxon>Ranidae</taxon>
        <taxon>Aquarana</taxon>
    </lineage>
</organism>
<dbReference type="EMBL" id="KV979600">
    <property type="protein sequence ID" value="PIO22661.1"/>
    <property type="molecule type" value="Genomic_DNA"/>
</dbReference>
<dbReference type="AlphaFoldDB" id="A0A2G9R5X2"/>
<dbReference type="Proteomes" id="UP000228934">
    <property type="component" value="Unassembled WGS sequence"/>
</dbReference>
<evidence type="ECO:0000313" key="2">
    <source>
        <dbReference type="Proteomes" id="UP000228934"/>
    </source>
</evidence>
<name>A0A2G9R5X2_AQUCT</name>